<organism evidence="3 4">
    <name type="scientific">Mucilaginibacter boryungensis</name>
    <dbReference type="NCBI Taxonomy" id="768480"/>
    <lineage>
        <taxon>Bacteria</taxon>
        <taxon>Pseudomonadati</taxon>
        <taxon>Bacteroidota</taxon>
        <taxon>Sphingobacteriia</taxon>
        <taxon>Sphingobacteriales</taxon>
        <taxon>Sphingobacteriaceae</taxon>
        <taxon>Mucilaginibacter</taxon>
    </lineage>
</organism>
<proteinExistence type="predicted"/>
<dbReference type="EMBL" id="JADFFM010000001">
    <property type="protein sequence ID" value="MBE9665623.1"/>
    <property type="molecule type" value="Genomic_DNA"/>
</dbReference>
<keyword evidence="1" id="KW-0732">Signal</keyword>
<evidence type="ECO:0000313" key="4">
    <source>
        <dbReference type="Proteomes" id="UP000632774"/>
    </source>
</evidence>
<dbReference type="Pfam" id="PF18962">
    <property type="entry name" value="Por_Secre_tail"/>
    <property type="match status" value="1"/>
</dbReference>
<feature type="chain" id="PRO_5045953515" evidence="1">
    <location>
        <begin position="33"/>
        <end position="1564"/>
    </location>
</feature>
<keyword evidence="4" id="KW-1185">Reference proteome</keyword>
<dbReference type="InterPro" id="IPR026444">
    <property type="entry name" value="Secre_tail"/>
</dbReference>
<gene>
    <name evidence="3" type="ORF">IRJ18_04565</name>
</gene>
<dbReference type="Proteomes" id="UP000632774">
    <property type="component" value="Unassembled WGS sequence"/>
</dbReference>
<sequence length="1564" mass="161695">MSKTLLIRFALNCRNIFSCIALLLSISLCSSAATKAWKGTGTTSWTTGSNWVGGVAPAAGDDVVIGDINMTGSIMPTLASAISLTSLTLGPTQNVTLTMSANLVLTITGTLTINSGSTLSFTSTGTTAALAGAFITGGTGLLKTTSTNTTVPLPTGKTWSFDVEYAGATQKVVAGTYNGDLTMSGTNNKTALGDISVGGVLTINTSRTLAMGTNQLITVGSTSGAGTLTTGSTDTAPIPTGATWAFNVTYTGTTQNVSGGTYNNDLTLSAASGTKTVVGGDITISSGNLLALGANTLDMGANTLSLVTTPTGTSAAVLKTASTATAPIPAGITWPFEIDYTGTGQNVVAGTYSGDLNIGGSGTQTGTGTIAMGTTGNLTVNGTLNMATFALTGTLPTIAGTGLLQTANTSATPIPTGKTWTFEVEYNGAAQTVMAGTYNGDLTVSGTGTSAASGAITMGTAKLTISSTLNMGTNQLIGSVGMTTAGSGLLQTSNISTTIPIPTAMTWSFNVEYKGATVALVAGTYSSDLTLSGTAAITMKGAVTVGGDFHFGLSNAVLFHVNNATSNALIINGDLIATAGDFDFNAGASGTSTVTVKGNFSNTAAKFETTGNVANGILSFAGTGTVASPQTFTNTTPANLVFVNYQVQSGTVLQLNSDLTLERETSATFRGTLTVLLGGTLNVVNQTITATDSDASGGTSSVTISSGATLITSNSLGIPGSIPVTNATISYNSGANYEFDGTAASVTGTFTTTPTLLTVNNLTINTTNIVTASQAFSVSSALNITGTLNMGTNLLSGVSSNTGTGTLETQATATAIPTGKAWTVGLLYDATSTQSIVATTSYNDISFAGTGNKTFPSGTTTVNGDWNSASGIKIDLTTNTATVTFGGSSAQALTDVGSDSGTGVVFKNVNFSGGGTKTMGGTGKFSVSSTGLLTMSASTQLVAGGLLWLKSDASGSAMVATMPSGASITGDVYAERYLYGNNDNTRRGYRLLSSTTHDAATSTYNVFNLKQNIYITGTSDALPYDATDATKFDNSPNHGSTIYHYYEAAPKFQTSADFKAITLPLTNDEFQVGEGIYLFYRGLRTLTDLSGTSRFATTVKPEDNTLVFKGTLNQGTYTVPLSYTYSGDYNDGYNLVGNPYPATLDVSSSITFTGTVDPFIYELDPTTKAFCTINKNSVTTKTGNASQYIASGQGFFVKAQATGASITFNESGKVISQQLSQLSTPRLLMSTGPVAATQTPQVLKLKMINPADSTAADDIAIAFESNGKTTYDGSEDAFDLGGNGTVALSSFSSDNIKLAINTYPSITLTTKIKLGAVSLLTGNFNMVASNLASLDSKYQAKLIDNYKTDTIKLSANSTYAFSVDRTIPATYADGRFEIVFAETPIAINQILSFSGIRVKKNIDLTWKVNANPVPVKFTLEKSTDNVNFSVLTNILSDSRDTYSFSDDQPVKGDNYYRLGQTDINNHFKYADTINVKYKDGDDDNDKPFKIYPQPVLSTLNIALGQSYNGEVKVKIMDLSGQIIKKDGFKGTTYSMDLSKLYLGAYIIELSNENQIIGQAKFIKQ</sequence>
<dbReference type="NCBIfam" id="TIGR04183">
    <property type="entry name" value="Por_Secre_tail"/>
    <property type="match status" value="1"/>
</dbReference>
<evidence type="ECO:0000313" key="3">
    <source>
        <dbReference type="EMBL" id="MBE9665623.1"/>
    </source>
</evidence>
<evidence type="ECO:0000259" key="2">
    <source>
        <dbReference type="Pfam" id="PF18962"/>
    </source>
</evidence>
<evidence type="ECO:0000256" key="1">
    <source>
        <dbReference type="SAM" id="SignalP"/>
    </source>
</evidence>
<comment type="caution">
    <text evidence="3">The sequence shown here is derived from an EMBL/GenBank/DDBJ whole genome shotgun (WGS) entry which is preliminary data.</text>
</comment>
<reference evidence="3 4" key="1">
    <citation type="submission" date="2020-10" db="EMBL/GenBank/DDBJ databases">
        <title>Mucilaginibacter mali sp. nov., isolated from rhizosphere soil of apple orchard.</title>
        <authorList>
            <person name="Lee J.-S."/>
            <person name="Kim H.S."/>
            <person name="Kim J.-S."/>
        </authorList>
    </citation>
    <scope>NUCLEOTIDE SEQUENCE [LARGE SCALE GENOMIC DNA]</scope>
    <source>
        <strain evidence="3 4">KCTC 23157</strain>
    </source>
</reference>
<dbReference type="RefSeq" id="WP_194105019.1">
    <property type="nucleotide sequence ID" value="NZ_JADFFM010000001.1"/>
</dbReference>
<feature type="signal peptide" evidence="1">
    <location>
        <begin position="1"/>
        <end position="32"/>
    </location>
</feature>
<name>A0ABR9XEX8_9SPHI</name>
<feature type="domain" description="Secretion system C-terminal sorting" evidence="2">
    <location>
        <begin position="1490"/>
        <end position="1557"/>
    </location>
</feature>
<protein>
    <submittedName>
        <fullName evidence="3">T9SS type A sorting domain-containing protein</fullName>
    </submittedName>
</protein>
<accession>A0ABR9XEX8</accession>